<keyword evidence="2" id="KW-1185">Reference proteome</keyword>
<accession>A0ABQ9HZW0</accession>
<name>A0ABQ9HZW0_9NEOP</name>
<sequence>MLYHGREIRWSSKALIKNKFPKATFVHFSYHRLNHVVNDLNDVRKKTVPNVLMLSETQWTQKYKYICVFYENFISIVAALQHLYVESNSHTRQTAYQILCAIQTSTFIVCLVIVSNRAAVLESITQALQGIQVDLLKVKCRVKECEFTAHKAGLDLTMPRLAAQQTMRRNLSENVEEYFRQSVFIPYLDSIIASLESCFSDYNHHIHSLLQLHPMQLVSLKKNYFESLVNTIQEVYHIVNFEAESSMWGN</sequence>
<dbReference type="PANTHER" id="PTHR46289">
    <property type="entry name" value="52 KDA REPRESSOR OF THE INHIBITOR OF THE PROTEIN KINASE-LIKE PROTEIN-RELATED"/>
    <property type="match status" value="1"/>
</dbReference>
<comment type="caution">
    <text evidence="1">The sequence shown here is derived from an EMBL/GenBank/DDBJ whole genome shotgun (WGS) entry which is preliminary data.</text>
</comment>
<organism evidence="1 2">
    <name type="scientific">Dryococelus australis</name>
    <dbReference type="NCBI Taxonomy" id="614101"/>
    <lineage>
        <taxon>Eukaryota</taxon>
        <taxon>Metazoa</taxon>
        <taxon>Ecdysozoa</taxon>
        <taxon>Arthropoda</taxon>
        <taxon>Hexapoda</taxon>
        <taxon>Insecta</taxon>
        <taxon>Pterygota</taxon>
        <taxon>Neoptera</taxon>
        <taxon>Polyneoptera</taxon>
        <taxon>Phasmatodea</taxon>
        <taxon>Verophasmatodea</taxon>
        <taxon>Anareolatae</taxon>
        <taxon>Phasmatidae</taxon>
        <taxon>Eurycanthinae</taxon>
        <taxon>Dryococelus</taxon>
    </lineage>
</organism>
<dbReference type="EMBL" id="JARBHB010000003">
    <property type="protein sequence ID" value="KAJ8889932.1"/>
    <property type="molecule type" value="Genomic_DNA"/>
</dbReference>
<reference evidence="1 2" key="1">
    <citation type="submission" date="2023-02" db="EMBL/GenBank/DDBJ databases">
        <title>LHISI_Scaffold_Assembly.</title>
        <authorList>
            <person name="Stuart O.P."/>
            <person name="Cleave R."/>
            <person name="Magrath M.J.L."/>
            <person name="Mikheyev A.S."/>
        </authorList>
    </citation>
    <scope>NUCLEOTIDE SEQUENCE [LARGE SCALE GENOMIC DNA]</scope>
    <source>
        <strain evidence="1">Daus_M_001</strain>
        <tissue evidence="1">Leg muscle</tissue>
    </source>
</reference>
<evidence type="ECO:0000313" key="1">
    <source>
        <dbReference type="EMBL" id="KAJ8889932.1"/>
    </source>
</evidence>
<dbReference type="PANTHER" id="PTHR46289:SF17">
    <property type="entry name" value="HAT C-TERMINAL DIMERISATION DOMAIN-CONTAINING PROTEIN"/>
    <property type="match status" value="1"/>
</dbReference>
<dbReference type="Proteomes" id="UP001159363">
    <property type="component" value="Chromosome 3"/>
</dbReference>
<evidence type="ECO:0000313" key="2">
    <source>
        <dbReference type="Proteomes" id="UP001159363"/>
    </source>
</evidence>
<dbReference type="InterPro" id="IPR052958">
    <property type="entry name" value="IFN-induced_PKR_regulator"/>
</dbReference>
<gene>
    <name evidence="1" type="ORF">PR048_009437</name>
</gene>
<proteinExistence type="predicted"/>
<protein>
    <submittedName>
        <fullName evidence="1">Uncharacterized protein</fullName>
    </submittedName>
</protein>